<dbReference type="HOGENOM" id="CLU_1141286_0_0_2"/>
<dbReference type="PANTHER" id="PTHR47561:SF1">
    <property type="entry name" value="POLYSACCHARIDE DEACETYLASE FAMILY PROTEIN (AFU_ORTHOLOGUE AFUA_6G05030)"/>
    <property type="match status" value="1"/>
</dbReference>
<organism evidence="2 3">
    <name type="scientific">Pyrococcus abyssi (strain GE5 / Orsay)</name>
    <dbReference type="NCBI Taxonomy" id="272844"/>
    <lineage>
        <taxon>Archaea</taxon>
        <taxon>Methanobacteriati</taxon>
        <taxon>Methanobacteriota</taxon>
        <taxon>Thermococci</taxon>
        <taxon>Thermococcales</taxon>
        <taxon>Thermococcaceae</taxon>
        <taxon>Pyrococcus</taxon>
    </lineage>
</organism>
<dbReference type="PhylomeDB" id="Q9UZA0"/>
<dbReference type="PANTHER" id="PTHR47561">
    <property type="entry name" value="POLYSACCHARIDE DEACETYLASE FAMILY PROTEIN (AFU_ORTHOLOGUE AFUA_6G05030)"/>
    <property type="match status" value="1"/>
</dbReference>
<dbReference type="STRING" id="272844.PAB0828"/>
<dbReference type="PATRIC" id="fig|272844.11.peg.1334"/>
<dbReference type="InterPro" id="IPR002509">
    <property type="entry name" value="NODB_dom"/>
</dbReference>
<sequence length="238" mass="28088">MNWVIVILTFDVEPDCPPFLWSERGLKEGLPRILELLDKHEVPGTFFFTAKWAERYQELVDEIRERHELGCHGYAHERFDKLSLKEAESVIEKAKKVLGDVKSFRAPNLKLPLEYYKILKDNGFLVDSSKALHKGWKGIREVNGVLEVPVYTTSLVTRLPWRIQLRWHKKNNRVKVLMFHPWEFVKMPINHRPDCWFGTGKKALDLLDKIIGFYKSQGAEFLTLVDFYHIYVKNKDLY</sequence>
<dbReference type="Pfam" id="PF01522">
    <property type="entry name" value="Polysacc_deac_1"/>
    <property type="match status" value="1"/>
</dbReference>
<evidence type="ECO:0000313" key="3">
    <source>
        <dbReference type="Proteomes" id="UP000000810"/>
    </source>
</evidence>
<protein>
    <submittedName>
        <fullName evidence="2">Polysaccharide deacetylase, putative</fullName>
    </submittedName>
</protein>
<dbReference type="SUPFAM" id="SSF88713">
    <property type="entry name" value="Glycoside hydrolase/deacetylase"/>
    <property type="match status" value="1"/>
</dbReference>
<gene>
    <name evidence="2" type="ORF">PAB0828</name>
</gene>
<dbReference type="CDD" id="cd10941">
    <property type="entry name" value="CE4_PuuE_HpPgdA_like_2"/>
    <property type="match status" value="1"/>
</dbReference>
<dbReference type="PIR" id="B75033">
    <property type="entry name" value="B75033"/>
</dbReference>
<keyword evidence="3" id="KW-1185">Reference proteome</keyword>
<dbReference type="AlphaFoldDB" id="Q9UZA0"/>
<dbReference type="InterPro" id="IPR011330">
    <property type="entry name" value="Glyco_hydro/deAcase_b/a-brl"/>
</dbReference>
<dbReference type="Proteomes" id="UP000000810">
    <property type="component" value="Chromosome"/>
</dbReference>
<feature type="domain" description="NodB homology" evidence="1">
    <location>
        <begin position="6"/>
        <end position="124"/>
    </location>
</feature>
<accession>Q9UZA0</accession>
<evidence type="ECO:0000313" key="2">
    <source>
        <dbReference type="EMBL" id="CAB50159.1"/>
    </source>
</evidence>
<reference evidence="2 3" key="1">
    <citation type="journal article" date="2003" name="Mol. Microbiol.">
        <title>An integrated analysis of the genome of the hyperthermophilic archaeon Pyrococcus abyssi.</title>
        <authorList>
            <person name="Cohen G."/>
            <person name="Barbe V."/>
            <person name="Flament D."/>
            <person name="Galperin M."/>
            <person name="Heilig R."/>
            <person name="Ripp R."/>
            <person name="Lecompte O."/>
            <person name="Prieur D."/>
            <person name="Poch O."/>
            <person name="Quellerou J."/>
            <person name="Thierry J.C."/>
            <person name="Van der Oost J."/>
            <person name="Weissenbach J."/>
            <person name="Zivanovic Y."/>
            <person name="Forterre P."/>
        </authorList>
    </citation>
    <scope>NUCLEOTIDE SEQUENCE [LARGE SCALE GENOMIC DNA]</scope>
    <source>
        <strain evidence="3">GE5 / Orsay</strain>
    </source>
</reference>
<dbReference type="GO" id="GO:0016810">
    <property type="term" value="F:hydrolase activity, acting on carbon-nitrogen (but not peptide) bonds"/>
    <property type="evidence" value="ECO:0007669"/>
    <property type="project" value="InterPro"/>
</dbReference>
<dbReference type="Gene3D" id="3.20.20.370">
    <property type="entry name" value="Glycoside hydrolase/deacetylase"/>
    <property type="match status" value="1"/>
</dbReference>
<proteinExistence type="predicted"/>
<dbReference type="GO" id="GO:0005975">
    <property type="term" value="P:carbohydrate metabolic process"/>
    <property type="evidence" value="ECO:0007669"/>
    <property type="project" value="InterPro"/>
</dbReference>
<dbReference type="KEGG" id="pab:PAB0828"/>
<evidence type="ECO:0000259" key="1">
    <source>
        <dbReference type="Pfam" id="PF01522"/>
    </source>
</evidence>
<name>Q9UZA0_PYRAB</name>
<dbReference type="EMBL" id="AJ248287">
    <property type="protein sequence ID" value="CAB50159.1"/>
    <property type="molecule type" value="Genomic_DNA"/>
</dbReference>
<dbReference type="eggNOG" id="arCOG02876">
    <property type="taxonomic scope" value="Archaea"/>
</dbReference>
<dbReference type="InterPro" id="IPR045235">
    <property type="entry name" value="PuuE_HpPgdA-like"/>
</dbReference>